<dbReference type="Proteomes" id="UP000822688">
    <property type="component" value="Chromosome 9"/>
</dbReference>
<gene>
    <name evidence="2" type="ORF">KC19_9G007300</name>
</gene>
<sequence length="407" mass="44878">MDFNSNEEYVKAFPPNFSPKIERPHKEQLFDLNAHGLPPKENQENVETKPAEVPEPLCLDDELECVEVQEPIQVGAVKADDHVGDVLLEEQEEILILGDDLAPEIDEPMPQMADMALLREEEMVVDDGDGGTLETMLSMEAIEGSALDNEPLGEVEAVMEDEIFEECNPKEFITSTGDFTELERPFTDVADKVEGNAMETEAQQPAIEIQVIESTVITAETPDQIEFVESAIRALEEASENADAVGHIQIKEPVTLEVTEKTTIRTTPLTETKEKADLDAGTEETTTALEIVEKTTIKAKAICQDEEEDPRFTVKFTESTSTTITGFDEELDPCSEADVDRIVDSIMNDIAGIEANMKKEGEDAGLEANIESNRQHQKVTLTYEKPSGIEGEDLTCQDHVGPSKGHA</sequence>
<evidence type="ECO:0000313" key="2">
    <source>
        <dbReference type="EMBL" id="KAG0560717.1"/>
    </source>
</evidence>
<evidence type="ECO:0000313" key="3">
    <source>
        <dbReference type="Proteomes" id="UP000822688"/>
    </source>
</evidence>
<proteinExistence type="predicted"/>
<feature type="region of interest" description="Disordered" evidence="1">
    <location>
        <begin position="385"/>
        <end position="407"/>
    </location>
</feature>
<feature type="region of interest" description="Disordered" evidence="1">
    <location>
        <begin position="1"/>
        <end position="22"/>
    </location>
</feature>
<protein>
    <submittedName>
        <fullName evidence="2">Uncharacterized protein</fullName>
    </submittedName>
</protein>
<comment type="caution">
    <text evidence="2">The sequence shown here is derived from an EMBL/GenBank/DDBJ whole genome shotgun (WGS) entry which is preliminary data.</text>
</comment>
<dbReference type="AlphaFoldDB" id="A0A8T0GQ52"/>
<keyword evidence="3" id="KW-1185">Reference proteome</keyword>
<reference evidence="2" key="1">
    <citation type="submission" date="2020-06" db="EMBL/GenBank/DDBJ databases">
        <title>WGS assembly of Ceratodon purpureus strain R40.</title>
        <authorList>
            <person name="Carey S.B."/>
            <person name="Jenkins J."/>
            <person name="Shu S."/>
            <person name="Lovell J.T."/>
            <person name="Sreedasyam A."/>
            <person name="Maumus F."/>
            <person name="Tiley G.P."/>
            <person name="Fernandez-Pozo N."/>
            <person name="Barry K."/>
            <person name="Chen C."/>
            <person name="Wang M."/>
            <person name="Lipzen A."/>
            <person name="Daum C."/>
            <person name="Saski C.A."/>
            <person name="Payton A.C."/>
            <person name="Mcbreen J.C."/>
            <person name="Conrad R.E."/>
            <person name="Kollar L.M."/>
            <person name="Olsson S."/>
            <person name="Huttunen S."/>
            <person name="Landis J.B."/>
            <person name="Wickett N.J."/>
            <person name="Johnson M.G."/>
            <person name="Rensing S.A."/>
            <person name="Grimwood J."/>
            <person name="Schmutz J."/>
            <person name="Mcdaniel S.F."/>
        </authorList>
    </citation>
    <scope>NUCLEOTIDE SEQUENCE</scope>
    <source>
        <strain evidence="2">R40</strain>
    </source>
</reference>
<evidence type="ECO:0000256" key="1">
    <source>
        <dbReference type="SAM" id="MobiDB-lite"/>
    </source>
</evidence>
<name>A0A8T0GQ52_CERPU</name>
<dbReference type="EMBL" id="CM026430">
    <property type="protein sequence ID" value="KAG0560717.1"/>
    <property type="molecule type" value="Genomic_DNA"/>
</dbReference>
<organism evidence="2 3">
    <name type="scientific">Ceratodon purpureus</name>
    <name type="common">Fire moss</name>
    <name type="synonym">Dicranum purpureum</name>
    <dbReference type="NCBI Taxonomy" id="3225"/>
    <lineage>
        <taxon>Eukaryota</taxon>
        <taxon>Viridiplantae</taxon>
        <taxon>Streptophyta</taxon>
        <taxon>Embryophyta</taxon>
        <taxon>Bryophyta</taxon>
        <taxon>Bryophytina</taxon>
        <taxon>Bryopsida</taxon>
        <taxon>Dicranidae</taxon>
        <taxon>Pseudoditrichales</taxon>
        <taxon>Ditrichaceae</taxon>
        <taxon>Ceratodon</taxon>
    </lineage>
</organism>
<accession>A0A8T0GQ52</accession>